<dbReference type="Proteomes" id="UP000242818">
    <property type="component" value="Unassembled WGS sequence"/>
</dbReference>
<dbReference type="STRING" id="1335309.GA0116948_12125"/>
<feature type="transmembrane region" description="Helical" evidence="1">
    <location>
        <begin position="24"/>
        <end position="42"/>
    </location>
</feature>
<evidence type="ECO:0000313" key="2">
    <source>
        <dbReference type="EMBL" id="SCC62781.1"/>
    </source>
</evidence>
<dbReference type="RefSeq" id="WP_089715479.1">
    <property type="nucleotide sequence ID" value="NZ_FMAR01000021.1"/>
</dbReference>
<proteinExistence type="predicted"/>
<keyword evidence="1" id="KW-0472">Membrane</keyword>
<evidence type="ECO:0000313" key="3">
    <source>
        <dbReference type="Proteomes" id="UP000242818"/>
    </source>
</evidence>
<accession>A0A1C4G4T5</accession>
<gene>
    <name evidence="2" type="ORF">GA0116948_12125</name>
</gene>
<name>A0A1C4G4T5_9BACT</name>
<evidence type="ECO:0000256" key="1">
    <source>
        <dbReference type="SAM" id="Phobius"/>
    </source>
</evidence>
<reference evidence="2 3" key="1">
    <citation type="submission" date="2016-08" db="EMBL/GenBank/DDBJ databases">
        <authorList>
            <person name="Seilhamer J.J."/>
        </authorList>
    </citation>
    <scope>NUCLEOTIDE SEQUENCE [LARGE SCALE GENOMIC DNA]</scope>
    <source>
        <strain evidence="2 3">A37T2</strain>
    </source>
</reference>
<dbReference type="EMBL" id="FMAR01000021">
    <property type="protein sequence ID" value="SCC62781.1"/>
    <property type="molecule type" value="Genomic_DNA"/>
</dbReference>
<dbReference type="OrthoDB" id="9882866at2"/>
<keyword evidence="3" id="KW-1185">Reference proteome</keyword>
<feature type="transmembrane region" description="Helical" evidence="1">
    <location>
        <begin position="48"/>
        <end position="69"/>
    </location>
</feature>
<dbReference type="AlphaFoldDB" id="A0A1C4G4T5"/>
<keyword evidence="1" id="KW-0812">Transmembrane</keyword>
<protein>
    <submittedName>
        <fullName evidence="2">Uncharacterized protein</fullName>
    </submittedName>
</protein>
<keyword evidence="1" id="KW-1133">Transmembrane helix</keyword>
<sequence>MSYRVFFSVVDKQRPAFYHKIRRPYAGCFLVALLLCTVGTALSMVNGFFLFLLIATGIIYFIAIPVITLEEYRLLGEMIIGEHILTIKLGGISYAYYMVDIDHLVIRFSGYKKQPLQHDGDMQPSLGIRNFIEFNHKGAHCSFEVLFFEEHLPALNRMFDVWHSYRYPFQLYSGKRAIMKF</sequence>
<organism evidence="2 3">
    <name type="scientific">Chitinophaga costaii</name>
    <dbReference type="NCBI Taxonomy" id="1335309"/>
    <lineage>
        <taxon>Bacteria</taxon>
        <taxon>Pseudomonadati</taxon>
        <taxon>Bacteroidota</taxon>
        <taxon>Chitinophagia</taxon>
        <taxon>Chitinophagales</taxon>
        <taxon>Chitinophagaceae</taxon>
        <taxon>Chitinophaga</taxon>
    </lineage>
</organism>